<reference evidence="2 3" key="1">
    <citation type="submission" date="2020-12" db="EMBL/GenBank/DDBJ databases">
        <title>Genome sequence of clinical Mycobacterium intracellulare strains.</title>
        <authorList>
            <person name="Tateishi Y."/>
            <person name="Matsumoto S."/>
            <person name="Fukushima Y."/>
            <person name="Nakajima C."/>
            <person name="Suzuki Y."/>
        </authorList>
    </citation>
    <scope>NUCLEOTIDE SEQUENCE [LARGE SCALE GENOMIC DNA]</scope>
    <source>
        <strain evidence="2 3">M018</strain>
    </source>
</reference>
<accession>A0A7R7MNR0</accession>
<name>A0A7R7MNR0_MYCIT</name>
<evidence type="ECO:0000313" key="3">
    <source>
        <dbReference type="Proteomes" id="UP000595205"/>
    </source>
</evidence>
<feature type="region of interest" description="Disordered" evidence="1">
    <location>
        <begin position="109"/>
        <end position="167"/>
    </location>
</feature>
<dbReference type="EMBL" id="AP024255">
    <property type="protein sequence ID" value="BCO97271.1"/>
    <property type="molecule type" value="Genomic_DNA"/>
</dbReference>
<protein>
    <submittedName>
        <fullName evidence="2">Uncharacterized protein</fullName>
    </submittedName>
</protein>
<organism evidence="2 3">
    <name type="scientific">Mycobacterium intracellulare</name>
    <dbReference type="NCBI Taxonomy" id="1767"/>
    <lineage>
        <taxon>Bacteria</taxon>
        <taxon>Bacillati</taxon>
        <taxon>Actinomycetota</taxon>
        <taxon>Actinomycetes</taxon>
        <taxon>Mycobacteriales</taxon>
        <taxon>Mycobacteriaceae</taxon>
        <taxon>Mycobacterium</taxon>
        <taxon>Mycobacterium avium complex (MAC)</taxon>
    </lineage>
</organism>
<evidence type="ECO:0000313" key="2">
    <source>
        <dbReference type="EMBL" id="BCO97271.1"/>
    </source>
</evidence>
<sequence length="167" mass="17790">MTARQRLRRATRESLAIPAFSAPVDCTPWVTGGLWPAELSTVTAETATLAEYLKADLQRIANGANDQLKMLKRAGMTDPARQAAEARVIEEARGRAVRRVESTIRYLHTVQSGAQPPAAAPPTLEGPGADLEPEMASPPGRTGRIGRAGRTSRTGRTGGGRTGSHPR</sequence>
<dbReference type="Proteomes" id="UP000595205">
    <property type="component" value="Chromosome"/>
</dbReference>
<feature type="compositionally biased region" description="Gly residues" evidence="1">
    <location>
        <begin position="156"/>
        <end position="167"/>
    </location>
</feature>
<dbReference type="AlphaFoldDB" id="A0A7R7MNR0"/>
<evidence type="ECO:0000256" key="1">
    <source>
        <dbReference type="SAM" id="MobiDB-lite"/>
    </source>
</evidence>
<proteinExistence type="predicted"/>
<gene>
    <name evidence="2" type="ORF">MINTM018_00410</name>
</gene>